<organism evidence="1 2">
    <name type="scientific">Nicotiana tabacum</name>
    <name type="common">Common tobacco</name>
    <dbReference type="NCBI Taxonomy" id="4097"/>
    <lineage>
        <taxon>Eukaryota</taxon>
        <taxon>Viridiplantae</taxon>
        <taxon>Streptophyta</taxon>
        <taxon>Embryophyta</taxon>
        <taxon>Tracheophyta</taxon>
        <taxon>Spermatophyta</taxon>
        <taxon>Magnoliopsida</taxon>
        <taxon>eudicotyledons</taxon>
        <taxon>Gunneridae</taxon>
        <taxon>Pentapetalae</taxon>
        <taxon>asterids</taxon>
        <taxon>lamiids</taxon>
        <taxon>Solanales</taxon>
        <taxon>Solanaceae</taxon>
        <taxon>Nicotianoideae</taxon>
        <taxon>Nicotianeae</taxon>
        <taxon>Nicotiana</taxon>
    </lineage>
</organism>
<dbReference type="PaxDb" id="4097-A0A1S3X769"/>
<dbReference type="AlphaFoldDB" id="A0A1S3X769"/>
<dbReference type="PANTHER" id="PTHR33735:SF10">
    <property type="entry name" value="EXPRESSED PROTEIN"/>
    <property type="match status" value="1"/>
</dbReference>
<reference evidence="1" key="1">
    <citation type="journal article" date="2014" name="Nat. Commun.">
        <title>The tobacco genome sequence and its comparison with those of tomato and potato.</title>
        <authorList>
            <person name="Sierro N."/>
            <person name="Battey J.N."/>
            <person name="Ouadi S."/>
            <person name="Bakaher N."/>
            <person name="Bovet L."/>
            <person name="Willig A."/>
            <person name="Goepfert S."/>
            <person name="Peitsch M.C."/>
            <person name="Ivanov N.V."/>
        </authorList>
    </citation>
    <scope>NUCLEOTIDE SEQUENCE [LARGE SCALE GENOMIC DNA]</scope>
</reference>
<dbReference type="PANTHER" id="PTHR33735">
    <property type="entry name" value="EXPRESSED PROTEIN"/>
    <property type="match status" value="1"/>
</dbReference>
<dbReference type="KEGG" id="nta:107762049"/>
<name>A0A1S3X769_TOBAC</name>
<dbReference type="STRING" id="4097.A0A1S3X769"/>
<dbReference type="OrthoDB" id="783687at2759"/>
<dbReference type="RefSeq" id="XP_016435850.1">
    <property type="nucleotide sequence ID" value="XM_016580364.2"/>
</dbReference>
<keyword evidence="1" id="KW-1185">Reference proteome</keyword>
<proteinExistence type="predicted"/>
<evidence type="ECO:0000313" key="1">
    <source>
        <dbReference type="Proteomes" id="UP000790787"/>
    </source>
</evidence>
<gene>
    <name evidence="2" type="primary">LOC107762049</name>
</gene>
<dbReference type="GeneID" id="107762049"/>
<dbReference type="Proteomes" id="UP000790787">
    <property type="component" value="Chromosome 19"/>
</dbReference>
<dbReference type="RefSeq" id="XP_016435850.1">
    <property type="nucleotide sequence ID" value="XM_016580364.1"/>
</dbReference>
<dbReference type="OMA" id="PFWKLKW"/>
<sequence>MAANSSSQYKLRSLVTLLHQYYRVRFNDASLQVQGFHGLVPATRIGYSDSITPGLRFISSGEYRIPKTDQVKNEANQVPPEEPAPSKPSLFAWTKWILGSIISIFLPFWKDKWDNFRRIEGEVEKVAKEVEEVAEVVAAVASKTENVMAGVAEKLPENSLLKEAAVAVENASAAAAKDAQFTSNLIHKVEDVEQDLKDLKTMVEPVIEKIEELESSKK</sequence>
<evidence type="ECO:0000313" key="2">
    <source>
        <dbReference type="RefSeq" id="XP_016435850.1"/>
    </source>
</evidence>
<reference evidence="2" key="2">
    <citation type="submission" date="2025-08" db="UniProtKB">
        <authorList>
            <consortium name="RefSeq"/>
        </authorList>
    </citation>
    <scope>IDENTIFICATION</scope>
    <source>
        <tissue evidence="2">Leaf</tissue>
    </source>
</reference>
<protein>
    <submittedName>
        <fullName evidence="2">Uncharacterized protein LOC107762049</fullName>
    </submittedName>
</protein>
<accession>A0A1S3X769</accession>